<evidence type="ECO:0000256" key="1">
    <source>
        <dbReference type="ARBA" id="ARBA00001941"/>
    </source>
</evidence>
<evidence type="ECO:0000256" key="10">
    <source>
        <dbReference type="ARBA" id="ARBA00023285"/>
    </source>
</evidence>
<organism evidence="19 20">
    <name type="scientific">Kockovaella imperatae</name>
    <dbReference type="NCBI Taxonomy" id="4999"/>
    <lineage>
        <taxon>Eukaryota</taxon>
        <taxon>Fungi</taxon>
        <taxon>Dikarya</taxon>
        <taxon>Basidiomycota</taxon>
        <taxon>Agaricomycotina</taxon>
        <taxon>Tremellomycetes</taxon>
        <taxon>Tremellales</taxon>
        <taxon>Cuniculitremaceae</taxon>
        <taxon>Kockovaella</taxon>
    </lineage>
</organism>
<evidence type="ECO:0000256" key="11">
    <source>
        <dbReference type="ARBA" id="ARBA00023288"/>
    </source>
</evidence>
<reference evidence="19 20" key="1">
    <citation type="submission" date="2017-03" db="EMBL/GenBank/DDBJ databases">
        <title>Widespread Adenine N6-methylation of Active Genes in Fungi.</title>
        <authorList>
            <consortium name="DOE Joint Genome Institute"/>
            <person name="Mondo S.J."/>
            <person name="Dannebaum R.O."/>
            <person name="Kuo R.C."/>
            <person name="Louie K.B."/>
            <person name="Bewick A.J."/>
            <person name="Labutti K."/>
            <person name="Haridas S."/>
            <person name="Kuo A."/>
            <person name="Salamov A."/>
            <person name="Ahrendt S.R."/>
            <person name="Lau R."/>
            <person name="Bowen B.P."/>
            <person name="Lipzen A."/>
            <person name="Sullivan W."/>
            <person name="Andreopoulos W.B."/>
            <person name="Clum A."/>
            <person name="Lindquist E."/>
            <person name="Daum C."/>
            <person name="Northen T.R."/>
            <person name="Ramamoorthy G."/>
            <person name="Schmitz R.J."/>
            <person name="Gryganskyi A."/>
            <person name="Culley D."/>
            <person name="Magnuson J."/>
            <person name="James T.Y."/>
            <person name="O'Malley M.A."/>
            <person name="Stajich J.E."/>
            <person name="Spatafora J.W."/>
            <person name="Visel A."/>
            <person name="Grigoriev I.V."/>
        </authorList>
    </citation>
    <scope>NUCLEOTIDE SEQUENCE [LARGE SCALE GENOMIC DNA]</scope>
    <source>
        <strain evidence="19 20">NRRL Y-17943</strain>
    </source>
</reference>
<evidence type="ECO:0000256" key="15">
    <source>
        <dbReference type="ARBA" id="ARBA00048494"/>
    </source>
</evidence>
<dbReference type="OrthoDB" id="407355at2759"/>
<feature type="compositionally biased region" description="Basic and acidic residues" evidence="16">
    <location>
        <begin position="36"/>
        <end position="46"/>
    </location>
</feature>
<proteinExistence type="predicted"/>
<feature type="region of interest" description="Disordered" evidence="16">
    <location>
        <begin position="351"/>
        <end position="380"/>
    </location>
</feature>
<sequence>MIYPLALAAAVLSSSSLAHPPSPRIVQGDWFQPRDSPVHELFKRDPPNPNDPNFQNSYPPGWATPPVSSLPQSWLNKLASIQLPNVSVSNPNNGYPTYADGESPSDSTICSFTYQCTTSTDLVNPPDGVIAISFDDGPTDESPTLYAYLQENNIASHVTHFMIGSNILSNPLTMQSAFNMGGHIAVHTWTHLYMTTLSNEALLAEFGWTMQIISDLTGGRIPMYWRPPYGDVDNRVRAIASGVFGLKTVPWNQDSGDWAIGHDPAYTNSSVQAQMEQWITGSKSPGLLILEHETNPNTVANFEYSYPLMKSNDWKVENVAEAFGFDWYQNSANNNGSAAAMSVAGGSVSGASATSSSTSSSSAASSTSASAASTTSDSGPSISAAAAGAGGANGSASKSSGASASVGTESAAKTSGAAMRGVAPFSYSQAGAVASMVIVSLGTIVSML</sequence>
<feature type="domain" description="NodB homology" evidence="18">
    <location>
        <begin position="128"/>
        <end position="317"/>
    </location>
</feature>
<feature type="chain" id="PRO_5012756371" description="chitin deacetylase" evidence="17">
    <location>
        <begin position="19"/>
        <end position="448"/>
    </location>
</feature>
<dbReference type="InterPro" id="IPR011330">
    <property type="entry name" value="Glyco_hydro/deAcase_b/a-brl"/>
</dbReference>
<dbReference type="EC" id="3.5.1.41" evidence="14"/>
<evidence type="ECO:0000313" key="19">
    <source>
        <dbReference type="EMBL" id="ORX40039.1"/>
    </source>
</evidence>
<gene>
    <name evidence="19" type="ORF">BD324DRAFT_616024</name>
</gene>
<keyword evidence="4" id="KW-0336">GPI-anchor</keyword>
<evidence type="ECO:0000256" key="12">
    <source>
        <dbReference type="ARBA" id="ARBA00023316"/>
    </source>
</evidence>
<dbReference type="PROSITE" id="PS51677">
    <property type="entry name" value="NODB"/>
    <property type="match status" value="1"/>
</dbReference>
<feature type="signal peptide" evidence="17">
    <location>
        <begin position="1"/>
        <end position="18"/>
    </location>
</feature>
<dbReference type="InterPro" id="IPR050248">
    <property type="entry name" value="Polysacc_deacetylase_ArnD"/>
</dbReference>
<keyword evidence="6" id="KW-0146">Chitin degradation</keyword>
<dbReference type="GO" id="GO:0071555">
    <property type="term" value="P:cell wall organization"/>
    <property type="evidence" value="ECO:0007669"/>
    <property type="project" value="UniProtKB-KW"/>
</dbReference>
<dbReference type="InParanoid" id="A0A1Y1UPW1"/>
<dbReference type="Pfam" id="PF01522">
    <property type="entry name" value="Polysacc_deac_1"/>
    <property type="match status" value="1"/>
</dbReference>
<evidence type="ECO:0000256" key="4">
    <source>
        <dbReference type="ARBA" id="ARBA00022622"/>
    </source>
</evidence>
<name>A0A1Y1UPW1_9TREE</name>
<dbReference type="PANTHER" id="PTHR10587">
    <property type="entry name" value="GLYCOSYL TRANSFERASE-RELATED"/>
    <property type="match status" value="1"/>
</dbReference>
<keyword evidence="8" id="KW-0325">Glycoprotein</keyword>
<dbReference type="GO" id="GO:0098552">
    <property type="term" value="C:side of membrane"/>
    <property type="evidence" value="ECO:0007669"/>
    <property type="project" value="UniProtKB-KW"/>
</dbReference>
<dbReference type="GO" id="GO:0005886">
    <property type="term" value="C:plasma membrane"/>
    <property type="evidence" value="ECO:0007669"/>
    <property type="project" value="UniProtKB-SubCell"/>
</dbReference>
<comment type="subcellular location">
    <subcellularLocation>
        <location evidence="2">Cell membrane</location>
        <topology evidence="2">Lipid-anchor</topology>
        <topology evidence="2">GPI-anchor</topology>
    </subcellularLocation>
</comment>
<keyword evidence="20" id="KW-1185">Reference proteome</keyword>
<feature type="region of interest" description="Disordered" evidence="16">
    <location>
        <begin position="36"/>
        <end position="58"/>
    </location>
</feature>
<protein>
    <recommendedName>
        <fullName evidence="14">chitin deacetylase</fullName>
        <ecNumber evidence="14">3.5.1.41</ecNumber>
    </recommendedName>
</protein>
<dbReference type="GeneID" id="33556592"/>
<dbReference type="Gene3D" id="3.20.20.370">
    <property type="entry name" value="Glycoside hydrolase/deacetylase"/>
    <property type="match status" value="1"/>
</dbReference>
<dbReference type="EMBL" id="NBSH01000002">
    <property type="protein sequence ID" value="ORX40039.1"/>
    <property type="molecule type" value="Genomic_DNA"/>
</dbReference>
<dbReference type="GO" id="GO:0004099">
    <property type="term" value="F:chitin deacetylase activity"/>
    <property type="evidence" value="ECO:0007669"/>
    <property type="project" value="UniProtKB-EC"/>
</dbReference>
<keyword evidence="13" id="KW-0624">Polysaccharide degradation</keyword>
<accession>A0A1Y1UPW1</accession>
<keyword evidence="7" id="KW-0472">Membrane</keyword>
<keyword evidence="11" id="KW-0449">Lipoprotein</keyword>
<evidence type="ECO:0000256" key="2">
    <source>
        <dbReference type="ARBA" id="ARBA00004609"/>
    </source>
</evidence>
<dbReference type="GO" id="GO:0009272">
    <property type="term" value="P:fungal-type cell wall biogenesis"/>
    <property type="evidence" value="ECO:0007669"/>
    <property type="project" value="UniProtKB-ARBA"/>
</dbReference>
<dbReference type="SUPFAM" id="SSF88713">
    <property type="entry name" value="Glycoside hydrolase/deacetylase"/>
    <property type="match status" value="1"/>
</dbReference>
<evidence type="ECO:0000313" key="20">
    <source>
        <dbReference type="Proteomes" id="UP000193218"/>
    </source>
</evidence>
<comment type="caution">
    <text evidence="19">The sequence shown here is derived from an EMBL/GenBank/DDBJ whole genome shotgun (WGS) entry which is preliminary data.</text>
</comment>
<dbReference type="InterPro" id="IPR002509">
    <property type="entry name" value="NODB_dom"/>
</dbReference>
<keyword evidence="12" id="KW-0961">Cell wall biogenesis/degradation</keyword>
<evidence type="ECO:0000259" key="18">
    <source>
        <dbReference type="PROSITE" id="PS51677"/>
    </source>
</evidence>
<keyword evidence="5 17" id="KW-0732">Signal</keyword>
<evidence type="ECO:0000256" key="16">
    <source>
        <dbReference type="SAM" id="MobiDB-lite"/>
    </source>
</evidence>
<evidence type="ECO:0000256" key="14">
    <source>
        <dbReference type="ARBA" id="ARBA00024056"/>
    </source>
</evidence>
<dbReference type="STRING" id="4999.A0A1Y1UPW1"/>
<evidence type="ECO:0000256" key="3">
    <source>
        <dbReference type="ARBA" id="ARBA00022475"/>
    </source>
</evidence>
<comment type="catalytic activity">
    <reaction evidence="15">
        <text>[(1-&gt;4)-N-acetyl-beta-D-glucosaminyl](n) + n H2O = chitosan + n acetate</text>
        <dbReference type="Rhea" id="RHEA:10464"/>
        <dbReference type="Rhea" id="RHEA-COMP:9593"/>
        <dbReference type="Rhea" id="RHEA-COMP:9597"/>
        <dbReference type="ChEBI" id="CHEBI:15377"/>
        <dbReference type="ChEBI" id="CHEBI:17029"/>
        <dbReference type="ChEBI" id="CHEBI:30089"/>
        <dbReference type="ChEBI" id="CHEBI:57704"/>
        <dbReference type="EC" id="3.5.1.41"/>
    </reaction>
    <physiologicalReaction direction="left-to-right" evidence="15">
        <dbReference type="Rhea" id="RHEA:10465"/>
    </physiologicalReaction>
</comment>
<dbReference type="Proteomes" id="UP000193218">
    <property type="component" value="Unassembled WGS sequence"/>
</dbReference>
<keyword evidence="10" id="KW-0170">Cobalt</keyword>
<evidence type="ECO:0000256" key="17">
    <source>
        <dbReference type="SAM" id="SignalP"/>
    </source>
</evidence>
<evidence type="ECO:0000256" key="13">
    <source>
        <dbReference type="ARBA" id="ARBA00023326"/>
    </source>
</evidence>
<dbReference type="GO" id="GO:0000272">
    <property type="term" value="P:polysaccharide catabolic process"/>
    <property type="evidence" value="ECO:0007669"/>
    <property type="project" value="UniProtKB-KW"/>
</dbReference>
<keyword evidence="9" id="KW-0119">Carbohydrate metabolism</keyword>
<dbReference type="AlphaFoldDB" id="A0A1Y1UPW1"/>
<dbReference type="GO" id="GO:0006032">
    <property type="term" value="P:chitin catabolic process"/>
    <property type="evidence" value="ECO:0007669"/>
    <property type="project" value="UniProtKB-KW"/>
</dbReference>
<evidence type="ECO:0000256" key="6">
    <source>
        <dbReference type="ARBA" id="ARBA00023024"/>
    </source>
</evidence>
<dbReference type="PANTHER" id="PTHR10587:SF135">
    <property type="entry name" value="CHITIN DEACETYLASE 3"/>
    <property type="match status" value="1"/>
</dbReference>
<evidence type="ECO:0000256" key="9">
    <source>
        <dbReference type="ARBA" id="ARBA00023277"/>
    </source>
</evidence>
<dbReference type="RefSeq" id="XP_021873824.1">
    <property type="nucleotide sequence ID" value="XM_022014784.1"/>
</dbReference>
<evidence type="ECO:0000256" key="5">
    <source>
        <dbReference type="ARBA" id="ARBA00022729"/>
    </source>
</evidence>
<evidence type="ECO:0000256" key="8">
    <source>
        <dbReference type="ARBA" id="ARBA00023180"/>
    </source>
</evidence>
<evidence type="ECO:0000256" key="7">
    <source>
        <dbReference type="ARBA" id="ARBA00023136"/>
    </source>
</evidence>
<keyword evidence="3" id="KW-1003">Cell membrane</keyword>
<comment type="cofactor">
    <cofactor evidence="1">
        <name>Co(2+)</name>
        <dbReference type="ChEBI" id="CHEBI:48828"/>
    </cofactor>
</comment>